<dbReference type="AlphaFoldDB" id="A0A9P4H3F3"/>
<evidence type="ECO:0000313" key="1">
    <source>
        <dbReference type="EMBL" id="KAF2026689.1"/>
    </source>
</evidence>
<name>A0A9P4H3F3_9PLEO</name>
<accession>A0A9P4H3F3</accession>
<keyword evidence="2" id="KW-1185">Reference proteome</keyword>
<evidence type="ECO:0000313" key="2">
    <source>
        <dbReference type="Proteomes" id="UP000799777"/>
    </source>
</evidence>
<protein>
    <submittedName>
        <fullName evidence="1">Uncharacterized protein</fullName>
    </submittedName>
</protein>
<organism evidence="1 2">
    <name type="scientific">Setomelanomma holmii</name>
    <dbReference type="NCBI Taxonomy" id="210430"/>
    <lineage>
        <taxon>Eukaryota</taxon>
        <taxon>Fungi</taxon>
        <taxon>Dikarya</taxon>
        <taxon>Ascomycota</taxon>
        <taxon>Pezizomycotina</taxon>
        <taxon>Dothideomycetes</taxon>
        <taxon>Pleosporomycetidae</taxon>
        <taxon>Pleosporales</taxon>
        <taxon>Pleosporineae</taxon>
        <taxon>Phaeosphaeriaceae</taxon>
        <taxon>Setomelanomma</taxon>
    </lineage>
</organism>
<dbReference type="EMBL" id="ML978238">
    <property type="protein sequence ID" value="KAF2026689.1"/>
    <property type="molecule type" value="Genomic_DNA"/>
</dbReference>
<comment type="caution">
    <text evidence="1">The sequence shown here is derived from an EMBL/GenBank/DDBJ whole genome shotgun (WGS) entry which is preliminary data.</text>
</comment>
<dbReference type="Proteomes" id="UP000799777">
    <property type="component" value="Unassembled WGS sequence"/>
</dbReference>
<sequence length="176" mass="19985">MAISEPESLHDTQYFKKRMKLPPSLLDFDRFGILYQHGDLCYVIFNAPAGRKSSEGIQRRWFRKHDLGTHLTVEWDTLRHVKVGDKGTGASGHTDESAWHYHSKVLMGLRVNLARAAQVIESSRSHATKKPSEDQVLAALGQEFSRIVTAVYGTLRVQEKKKAKEAEELFDEFCVA</sequence>
<proteinExistence type="predicted"/>
<reference evidence="1" key="1">
    <citation type="journal article" date="2020" name="Stud. Mycol.">
        <title>101 Dothideomycetes genomes: a test case for predicting lifestyles and emergence of pathogens.</title>
        <authorList>
            <person name="Haridas S."/>
            <person name="Albert R."/>
            <person name="Binder M."/>
            <person name="Bloem J."/>
            <person name="Labutti K."/>
            <person name="Salamov A."/>
            <person name="Andreopoulos B."/>
            <person name="Baker S."/>
            <person name="Barry K."/>
            <person name="Bills G."/>
            <person name="Bluhm B."/>
            <person name="Cannon C."/>
            <person name="Castanera R."/>
            <person name="Culley D."/>
            <person name="Daum C."/>
            <person name="Ezra D."/>
            <person name="Gonzalez J."/>
            <person name="Henrissat B."/>
            <person name="Kuo A."/>
            <person name="Liang C."/>
            <person name="Lipzen A."/>
            <person name="Lutzoni F."/>
            <person name="Magnuson J."/>
            <person name="Mondo S."/>
            <person name="Nolan M."/>
            <person name="Ohm R."/>
            <person name="Pangilinan J."/>
            <person name="Park H.-J."/>
            <person name="Ramirez L."/>
            <person name="Alfaro M."/>
            <person name="Sun H."/>
            <person name="Tritt A."/>
            <person name="Yoshinaga Y."/>
            <person name="Zwiers L.-H."/>
            <person name="Turgeon B."/>
            <person name="Goodwin S."/>
            <person name="Spatafora J."/>
            <person name="Crous P."/>
            <person name="Grigoriev I."/>
        </authorList>
    </citation>
    <scope>NUCLEOTIDE SEQUENCE</scope>
    <source>
        <strain evidence="1">CBS 110217</strain>
    </source>
</reference>
<gene>
    <name evidence="1" type="ORF">EK21DRAFT_115520</name>
</gene>
<dbReference type="OrthoDB" id="3668341at2759"/>